<proteinExistence type="predicted"/>
<keyword evidence="2" id="KW-1185">Reference proteome</keyword>
<evidence type="ECO:0000313" key="1">
    <source>
        <dbReference type="EMBL" id="GME99962.1"/>
    </source>
</evidence>
<reference evidence="1" key="1">
    <citation type="submission" date="2023-04" db="EMBL/GenBank/DDBJ databases">
        <title>Ambrosiozyma monospora NBRC 10751.</title>
        <authorList>
            <person name="Ichikawa N."/>
            <person name="Sato H."/>
            <person name="Tonouchi N."/>
        </authorList>
    </citation>
    <scope>NUCLEOTIDE SEQUENCE</scope>
    <source>
        <strain evidence="1">NBRC 10751</strain>
    </source>
</reference>
<comment type="caution">
    <text evidence="1">The sequence shown here is derived from an EMBL/GenBank/DDBJ whole genome shotgun (WGS) entry which is preliminary data.</text>
</comment>
<name>A0ACB5U4C4_AMBMO</name>
<sequence>MKLPSHLRQLEIQTTFKLPKISNSNDLNDLLNTSIKLCGSPEASVILNASRQQLLFILPTKVEKLTIDGDTSVDLLEEPWFQRQSMKKLSFSHLPHLMELKFSVDQELIIIVKTGFAASNDLRGFHIDFFKFWQTCISPLDNLLHLQLEVTQGQEIDLRKVTFPQIFAICTSVSSSPNYLYDSENKTAYILDFQHAVLN</sequence>
<dbReference type="EMBL" id="BSXS01011212">
    <property type="protein sequence ID" value="GME99962.1"/>
    <property type="molecule type" value="Genomic_DNA"/>
</dbReference>
<dbReference type="Proteomes" id="UP001165064">
    <property type="component" value="Unassembled WGS sequence"/>
</dbReference>
<gene>
    <name evidence="1" type="ORF">Amon02_001087900</name>
</gene>
<accession>A0ACB5U4C4</accession>
<organism evidence="1 2">
    <name type="scientific">Ambrosiozyma monospora</name>
    <name type="common">Yeast</name>
    <name type="synonym">Endomycopsis monosporus</name>
    <dbReference type="NCBI Taxonomy" id="43982"/>
    <lineage>
        <taxon>Eukaryota</taxon>
        <taxon>Fungi</taxon>
        <taxon>Dikarya</taxon>
        <taxon>Ascomycota</taxon>
        <taxon>Saccharomycotina</taxon>
        <taxon>Pichiomycetes</taxon>
        <taxon>Pichiales</taxon>
        <taxon>Pichiaceae</taxon>
        <taxon>Ambrosiozyma</taxon>
    </lineage>
</organism>
<evidence type="ECO:0000313" key="2">
    <source>
        <dbReference type="Proteomes" id="UP001165064"/>
    </source>
</evidence>
<protein>
    <submittedName>
        <fullName evidence="1">Unnamed protein product</fullName>
    </submittedName>
</protein>